<feature type="transmembrane region" description="Helical" evidence="8">
    <location>
        <begin position="566"/>
        <end position="589"/>
    </location>
</feature>
<feature type="transmembrane region" description="Helical" evidence="8">
    <location>
        <begin position="531"/>
        <end position="554"/>
    </location>
</feature>
<dbReference type="GO" id="GO:0005524">
    <property type="term" value="F:ATP binding"/>
    <property type="evidence" value="ECO:0007669"/>
    <property type="project" value="UniProtKB-KW"/>
</dbReference>
<proteinExistence type="predicted"/>
<keyword evidence="3 8" id="KW-0812">Transmembrane</keyword>
<feature type="transmembrane region" description="Helical" evidence="8">
    <location>
        <begin position="454"/>
        <end position="475"/>
    </location>
</feature>
<dbReference type="InterPro" id="IPR017871">
    <property type="entry name" value="ABC_transporter-like_CS"/>
</dbReference>
<comment type="caution">
    <text evidence="10">The sequence shown here is derived from an EMBL/GenBank/DDBJ whole genome shotgun (WGS) entry which is preliminary data.</text>
</comment>
<dbReference type="EMBL" id="JALJOU010000080">
    <property type="protein sequence ID" value="KAK9823066.1"/>
    <property type="molecule type" value="Genomic_DNA"/>
</dbReference>
<feature type="transmembrane region" description="Helical" evidence="8">
    <location>
        <begin position="596"/>
        <end position="616"/>
    </location>
</feature>
<dbReference type="AlphaFoldDB" id="A0AAW1QNJ1"/>
<dbReference type="InterPro" id="IPR043926">
    <property type="entry name" value="ABCG_dom"/>
</dbReference>
<keyword evidence="2" id="KW-0813">Transport</keyword>
<evidence type="ECO:0000256" key="5">
    <source>
        <dbReference type="ARBA" id="ARBA00022840"/>
    </source>
</evidence>
<evidence type="ECO:0000256" key="3">
    <source>
        <dbReference type="ARBA" id="ARBA00022692"/>
    </source>
</evidence>
<dbReference type="PANTHER" id="PTHR48041:SF139">
    <property type="entry name" value="PROTEIN SCARLET"/>
    <property type="match status" value="1"/>
</dbReference>
<accession>A0AAW1QNJ1</accession>
<dbReference type="Pfam" id="PF00005">
    <property type="entry name" value="ABC_tran"/>
    <property type="match status" value="1"/>
</dbReference>
<feature type="transmembrane region" description="Helical" evidence="8">
    <location>
        <begin position="487"/>
        <end position="510"/>
    </location>
</feature>
<dbReference type="InterPro" id="IPR050352">
    <property type="entry name" value="ABCG_transporters"/>
</dbReference>
<dbReference type="CDD" id="cd03213">
    <property type="entry name" value="ABCG_EPDR"/>
    <property type="match status" value="1"/>
</dbReference>
<name>A0AAW1QNJ1_9CHLO</name>
<dbReference type="SMART" id="SM00382">
    <property type="entry name" value="AAA"/>
    <property type="match status" value="1"/>
</dbReference>
<dbReference type="InterPro" id="IPR003439">
    <property type="entry name" value="ABC_transporter-like_ATP-bd"/>
</dbReference>
<evidence type="ECO:0000256" key="4">
    <source>
        <dbReference type="ARBA" id="ARBA00022741"/>
    </source>
</evidence>
<dbReference type="GO" id="GO:0140359">
    <property type="term" value="F:ABC-type transporter activity"/>
    <property type="evidence" value="ECO:0007669"/>
    <property type="project" value="InterPro"/>
</dbReference>
<dbReference type="Proteomes" id="UP001445335">
    <property type="component" value="Unassembled WGS sequence"/>
</dbReference>
<dbReference type="InterPro" id="IPR003593">
    <property type="entry name" value="AAA+_ATPase"/>
</dbReference>
<dbReference type="GO" id="GO:0016887">
    <property type="term" value="F:ATP hydrolysis activity"/>
    <property type="evidence" value="ECO:0007669"/>
    <property type="project" value="InterPro"/>
</dbReference>
<protein>
    <recommendedName>
        <fullName evidence="9">ABC transporter domain-containing protein</fullName>
    </recommendedName>
</protein>
<organism evidence="10 11">
    <name type="scientific">Elliptochloris bilobata</name>
    <dbReference type="NCBI Taxonomy" id="381761"/>
    <lineage>
        <taxon>Eukaryota</taxon>
        <taxon>Viridiplantae</taxon>
        <taxon>Chlorophyta</taxon>
        <taxon>core chlorophytes</taxon>
        <taxon>Trebouxiophyceae</taxon>
        <taxon>Trebouxiophyceae incertae sedis</taxon>
        <taxon>Elliptochloris clade</taxon>
        <taxon>Elliptochloris</taxon>
    </lineage>
</organism>
<evidence type="ECO:0000313" key="10">
    <source>
        <dbReference type="EMBL" id="KAK9823066.1"/>
    </source>
</evidence>
<comment type="subcellular location">
    <subcellularLocation>
        <location evidence="1">Membrane</location>
        <topology evidence="1">Multi-pass membrane protein</topology>
    </subcellularLocation>
</comment>
<dbReference type="Pfam" id="PF01061">
    <property type="entry name" value="ABC2_membrane"/>
    <property type="match status" value="1"/>
</dbReference>
<dbReference type="Pfam" id="PF19055">
    <property type="entry name" value="ABC2_membrane_7"/>
    <property type="match status" value="1"/>
</dbReference>
<sequence length="725" mass="78338">MRDDKAGGAESSHKGQSKSLHISFRDLCFSVPSATGSKQVLSHVSGQCLPGCVTAIMGASGAGKTTLLNALASRFARGTRRGEVLLNGVHFTEKDFRAFGVYVTQAEPLLATATVRETIETSALLRLPLSVSRAKKEQIVEEIICQLSLSKCQNTMVGEEGTGAGARGISGGERKRVTVGVGLVTRPRVLLLDEPTSGLDSETALAILELLQALAQQNRTIVTTIHQPNSQITRCFDDLLLIARGATVYMGEMRHAVSYFDGLGYACPMYTNPTDYFMGLMKDDVAAGSLAEAWMRSDAAVVAAYAPRPVTPISSRKVADDPSLHVAGDFYEADEAYQSAHSVLEVDSQYRTMELFGPSDPKTGVKSALDSHQAANGGGLDALAKQGAAKGSGGVKRSADRRVLELEDGEAEGPAGGWCCGRPQRRRLGPPAWYQIRVLAVRAVRFYVRNPELVLAKLFTYIFMGGFMGLMYLRLPLDSSTAAYNRAASLWVAMFAFTLMPSETACTVWNQERAVVGKELGAGTYRLVSYFTAKTLVSVPFETGVAIIFSVIIYNMIGFQATAAKFFLFMATLILVNLTSDMVGFICGVITKDVSIGLILISVVTYFCFAFSGFIVQPVPSYFVWLHKLSYYSLAYTVLVKNEFTGLQLHTGLDPSCSAEVTFIPPPPANSLSIAANLGLLVLIAVGIRLVAFVVLRATFTRWELPPRAKRGAARCVRCFSACFC</sequence>
<keyword evidence="4" id="KW-0547">Nucleotide-binding</keyword>
<evidence type="ECO:0000313" key="11">
    <source>
        <dbReference type="Proteomes" id="UP001445335"/>
    </source>
</evidence>
<reference evidence="10 11" key="1">
    <citation type="journal article" date="2024" name="Nat. Commun.">
        <title>Phylogenomics reveals the evolutionary origins of lichenization in chlorophyte algae.</title>
        <authorList>
            <person name="Puginier C."/>
            <person name="Libourel C."/>
            <person name="Otte J."/>
            <person name="Skaloud P."/>
            <person name="Haon M."/>
            <person name="Grisel S."/>
            <person name="Petersen M."/>
            <person name="Berrin J.G."/>
            <person name="Delaux P.M."/>
            <person name="Dal Grande F."/>
            <person name="Keller J."/>
        </authorList>
    </citation>
    <scope>NUCLEOTIDE SEQUENCE [LARGE SCALE GENOMIC DNA]</scope>
    <source>
        <strain evidence="10 11">SAG 245.80</strain>
    </source>
</reference>
<evidence type="ECO:0000256" key="2">
    <source>
        <dbReference type="ARBA" id="ARBA00022448"/>
    </source>
</evidence>
<dbReference type="Gene3D" id="3.40.50.300">
    <property type="entry name" value="P-loop containing nucleotide triphosphate hydrolases"/>
    <property type="match status" value="1"/>
</dbReference>
<keyword evidence="11" id="KW-1185">Reference proteome</keyword>
<dbReference type="SUPFAM" id="SSF52540">
    <property type="entry name" value="P-loop containing nucleoside triphosphate hydrolases"/>
    <property type="match status" value="1"/>
</dbReference>
<dbReference type="PROSITE" id="PS00211">
    <property type="entry name" value="ABC_TRANSPORTER_1"/>
    <property type="match status" value="1"/>
</dbReference>
<feature type="transmembrane region" description="Helical" evidence="8">
    <location>
        <begin position="674"/>
        <end position="696"/>
    </location>
</feature>
<evidence type="ECO:0000256" key="7">
    <source>
        <dbReference type="ARBA" id="ARBA00023136"/>
    </source>
</evidence>
<dbReference type="InterPro" id="IPR027417">
    <property type="entry name" value="P-loop_NTPase"/>
</dbReference>
<evidence type="ECO:0000256" key="8">
    <source>
        <dbReference type="SAM" id="Phobius"/>
    </source>
</evidence>
<dbReference type="InterPro" id="IPR013525">
    <property type="entry name" value="ABC2_TM"/>
</dbReference>
<dbReference type="GO" id="GO:0016020">
    <property type="term" value="C:membrane"/>
    <property type="evidence" value="ECO:0007669"/>
    <property type="project" value="UniProtKB-SubCell"/>
</dbReference>
<dbReference type="PROSITE" id="PS50893">
    <property type="entry name" value="ABC_TRANSPORTER_2"/>
    <property type="match status" value="1"/>
</dbReference>
<keyword evidence="5" id="KW-0067">ATP-binding</keyword>
<keyword evidence="7 8" id="KW-0472">Membrane</keyword>
<feature type="domain" description="ABC transporter" evidence="9">
    <location>
        <begin position="22"/>
        <end position="269"/>
    </location>
</feature>
<evidence type="ECO:0000256" key="1">
    <source>
        <dbReference type="ARBA" id="ARBA00004141"/>
    </source>
</evidence>
<evidence type="ECO:0000259" key="9">
    <source>
        <dbReference type="PROSITE" id="PS50893"/>
    </source>
</evidence>
<evidence type="ECO:0000256" key="6">
    <source>
        <dbReference type="ARBA" id="ARBA00022989"/>
    </source>
</evidence>
<gene>
    <name evidence="10" type="ORF">WJX81_006280</name>
</gene>
<keyword evidence="6 8" id="KW-1133">Transmembrane helix</keyword>
<dbReference type="PANTHER" id="PTHR48041">
    <property type="entry name" value="ABC TRANSPORTER G FAMILY MEMBER 28"/>
    <property type="match status" value="1"/>
</dbReference>